<keyword evidence="2" id="KW-1185">Reference proteome</keyword>
<dbReference type="EMBL" id="PVLR01000046">
    <property type="protein sequence ID" value="PRD67727.1"/>
    <property type="molecule type" value="Genomic_DNA"/>
</dbReference>
<evidence type="ECO:0000313" key="1">
    <source>
        <dbReference type="EMBL" id="PRD67727.1"/>
    </source>
</evidence>
<proteinExistence type="predicted"/>
<accession>A0A2S9KBC1</accession>
<protein>
    <submittedName>
        <fullName evidence="1">Uncharacterized protein</fullName>
    </submittedName>
</protein>
<name>A0A2S9KBC1_9BURK</name>
<gene>
    <name evidence="1" type="ORF">C6P61_14595</name>
</gene>
<evidence type="ECO:0000313" key="2">
    <source>
        <dbReference type="Proteomes" id="UP000238326"/>
    </source>
</evidence>
<sequence length="84" mass="9535">MRWMVVPGTVMPYGIADFLQQHSRDLLESVAKRGRDQAWLTITFCFSLPDHDNPAWEYLGILIKTHTKAGDGFRPDGSLRIDSS</sequence>
<dbReference type="AlphaFoldDB" id="A0A2S9KBC1"/>
<dbReference type="Proteomes" id="UP000238326">
    <property type="component" value="Unassembled WGS sequence"/>
</dbReference>
<dbReference type="RefSeq" id="WP_105730663.1">
    <property type="nucleotide sequence ID" value="NZ_PVLR01000046.1"/>
</dbReference>
<organism evidence="1 2">
    <name type="scientific">Malikia spinosa</name>
    <dbReference type="NCBI Taxonomy" id="86180"/>
    <lineage>
        <taxon>Bacteria</taxon>
        <taxon>Pseudomonadati</taxon>
        <taxon>Pseudomonadota</taxon>
        <taxon>Betaproteobacteria</taxon>
        <taxon>Burkholderiales</taxon>
        <taxon>Comamonadaceae</taxon>
        <taxon>Malikia</taxon>
    </lineage>
</organism>
<reference evidence="1 2" key="1">
    <citation type="submission" date="2018-03" db="EMBL/GenBank/DDBJ databases">
        <title>Comparative genomics illustrates the genes involved in a hyperalkaliphilic mechanisms of Serpentinomonas isolated from highly-alkaline calcium-rich serpentinized springs.</title>
        <authorList>
            <person name="Suzuki S."/>
            <person name="Ishii S."/>
            <person name="Walworth N."/>
            <person name="Bird L."/>
            <person name="Kuenen J.G."/>
            <person name="Nealson K.H."/>
        </authorList>
    </citation>
    <scope>NUCLEOTIDE SEQUENCE [LARGE SCALE GENOMIC DNA]</scope>
    <source>
        <strain evidence="1 2">83</strain>
    </source>
</reference>
<comment type="caution">
    <text evidence="1">The sequence shown here is derived from an EMBL/GenBank/DDBJ whole genome shotgun (WGS) entry which is preliminary data.</text>
</comment>